<dbReference type="EMBL" id="JBHTCT010000007">
    <property type="protein sequence ID" value="MFC7364189.1"/>
    <property type="molecule type" value="Genomic_DNA"/>
</dbReference>
<evidence type="ECO:0000313" key="2">
    <source>
        <dbReference type="EMBL" id="MFC7364189.1"/>
    </source>
</evidence>
<dbReference type="Proteomes" id="UP001596483">
    <property type="component" value="Unassembled WGS sequence"/>
</dbReference>
<sequence>MGVEEEKYMEKAYIEWLLSDLGKVQLAGLAFLVDSKKTMSQYEKLPEGFLKNHLLKAKTRKFLRDKKFLLPLSFLVDEPQREWTAEELIEAADEHGVPASAKAAALFSKNFHEEAYLLYEQRDQAPEQQSSVTDTPEAPPSAPAQDQEKSNDKKVEKKLQKKIDNLRQENDALQAEVRKLKEEIKDRTAEWIQQENRLKQETAEEKKQRIQAEEALEAEKAAREKAEKMAEEMNALKSELHARELSAAPPESAATSDGDAIRLAFIGDPRNRKLVSQPGLEVDVYNLDTIEQYLEQASSYEKCYYLSYKIDEVEFEMNVPAEYRASIITVENFKQLKDKMGELTI</sequence>
<accession>A0ABW2NE68</accession>
<gene>
    <name evidence="2" type="ORF">ACFQQH_03310</name>
</gene>
<feature type="region of interest" description="Disordered" evidence="1">
    <location>
        <begin position="123"/>
        <end position="154"/>
    </location>
</feature>
<proteinExistence type="predicted"/>
<name>A0ABW2NE68_9BACL</name>
<evidence type="ECO:0000313" key="3">
    <source>
        <dbReference type="Proteomes" id="UP001596483"/>
    </source>
</evidence>
<reference evidence="3" key="1">
    <citation type="journal article" date="2019" name="Int. J. Syst. Evol. Microbiol.">
        <title>The Global Catalogue of Microorganisms (GCM) 10K type strain sequencing project: providing services to taxonomists for standard genome sequencing and annotation.</title>
        <authorList>
            <consortium name="The Broad Institute Genomics Platform"/>
            <consortium name="The Broad Institute Genome Sequencing Center for Infectious Disease"/>
            <person name="Wu L."/>
            <person name="Ma J."/>
        </authorList>
    </citation>
    <scope>NUCLEOTIDE SEQUENCE [LARGE SCALE GENOMIC DNA]</scope>
    <source>
        <strain evidence="3">JCM 4738</strain>
    </source>
</reference>
<evidence type="ECO:0000256" key="1">
    <source>
        <dbReference type="SAM" id="MobiDB-lite"/>
    </source>
</evidence>
<keyword evidence="3" id="KW-1185">Reference proteome</keyword>
<comment type="caution">
    <text evidence="2">The sequence shown here is derived from an EMBL/GenBank/DDBJ whole genome shotgun (WGS) entry which is preliminary data.</text>
</comment>
<organism evidence="2 3">
    <name type="scientific">Bhargavaea changchunensis</name>
    <dbReference type="NCBI Taxonomy" id="2134037"/>
    <lineage>
        <taxon>Bacteria</taxon>
        <taxon>Bacillati</taxon>
        <taxon>Bacillota</taxon>
        <taxon>Bacilli</taxon>
        <taxon>Bacillales</taxon>
        <taxon>Caryophanaceae</taxon>
        <taxon>Bhargavaea</taxon>
    </lineage>
</organism>
<protein>
    <submittedName>
        <fullName evidence="2">Uncharacterized protein</fullName>
    </submittedName>
</protein>
<dbReference type="RefSeq" id="WP_157294469.1">
    <property type="nucleotide sequence ID" value="NZ_JBHTCT010000007.1"/>
</dbReference>